<reference evidence="3 4" key="1">
    <citation type="submission" date="2012-01" db="EMBL/GenBank/DDBJ databases">
        <title>Improved High-Quality Draft sequence of Saccharomonospora xinjiangensis XJ-54.</title>
        <authorList>
            <consortium name="US DOE Joint Genome Institute"/>
            <person name="Lucas S."/>
            <person name="Han J."/>
            <person name="Lapidus A."/>
            <person name="Cheng J.-F."/>
            <person name="Goodwin L."/>
            <person name="Pitluck S."/>
            <person name="Peters L."/>
            <person name="Mikhailova N."/>
            <person name="Teshima H."/>
            <person name="Detter J.C."/>
            <person name="Han C."/>
            <person name="Tapia R."/>
            <person name="Land M."/>
            <person name="Hauser L."/>
            <person name="Kyrpides N."/>
            <person name="Ivanova N."/>
            <person name="Pagani I."/>
            <person name="Brambilla E.-M."/>
            <person name="Klenk H.-P."/>
            <person name="Woyke T."/>
        </authorList>
    </citation>
    <scope>NUCLEOTIDE SEQUENCE [LARGE SCALE GENOMIC DNA]</scope>
    <source>
        <strain evidence="3 4">XJ-54</strain>
    </source>
</reference>
<feature type="chain" id="PRO_5003634524" description="DUF3558 domain-containing protein" evidence="2">
    <location>
        <begin position="26"/>
        <end position="191"/>
    </location>
</feature>
<evidence type="ECO:0000313" key="4">
    <source>
        <dbReference type="Proteomes" id="UP000004691"/>
    </source>
</evidence>
<organism evidence="3 4">
    <name type="scientific">Saccharomonospora xinjiangensis XJ-54</name>
    <dbReference type="NCBI Taxonomy" id="882086"/>
    <lineage>
        <taxon>Bacteria</taxon>
        <taxon>Bacillati</taxon>
        <taxon>Actinomycetota</taxon>
        <taxon>Actinomycetes</taxon>
        <taxon>Pseudonocardiales</taxon>
        <taxon>Pseudonocardiaceae</taxon>
        <taxon>Saccharomonospora</taxon>
    </lineage>
</organism>
<gene>
    <name evidence="3" type="ORF">SacxiDRAFT_1489</name>
</gene>
<feature type="signal peptide" evidence="2">
    <location>
        <begin position="1"/>
        <end position="25"/>
    </location>
</feature>
<dbReference type="eggNOG" id="ENOG502ZK2U">
    <property type="taxonomic scope" value="Bacteria"/>
</dbReference>
<evidence type="ECO:0000256" key="1">
    <source>
        <dbReference type="SAM" id="MobiDB-lite"/>
    </source>
</evidence>
<proteinExistence type="predicted"/>
<dbReference type="EMBL" id="JH636049">
    <property type="protein sequence ID" value="EID53737.1"/>
    <property type="molecule type" value="Genomic_DNA"/>
</dbReference>
<dbReference type="HOGENOM" id="CLU_121935_0_0_11"/>
<name>I0V0T4_9PSEU</name>
<keyword evidence="2" id="KW-0732">Signal</keyword>
<dbReference type="Pfam" id="PF12079">
    <property type="entry name" value="DUF3558"/>
    <property type="match status" value="1"/>
</dbReference>
<dbReference type="InterPro" id="IPR024520">
    <property type="entry name" value="DUF3558"/>
</dbReference>
<dbReference type="AlphaFoldDB" id="I0V0T4"/>
<protein>
    <recommendedName>
        <fullName evidence="5">DUF3558 domain-containing protein</fullName>
    </recommendedName>
</protein>
<evidence type="ECO:0000256" key="2">
    <source>
        <dbReference type="SAM" id="SignalP"/>
    </source>
</evidence>
<feature type="compositionally biased region" description="Polar residues" evidence="1">
    <location>
        <begin position="36"/>
        <end position="46"/>
    </location>
</feature>
<sequence>MHPMNLLCKVAISALALLGLVGCSATEHGSAEPRVESSQQQKSSGSVEPAPGESLSLSVDPCELLSVEELKPHGEFIDAGRRELGGARSCVYQRSARGGHQGFVVALNVRDSQGIESVADAGGKVTESAVGERNAVQSANMSVGDCTVAMEIDDSSRIDVSVNGLPSVDVTCPIAEDVARLVEPRLPDVPS</sequence>
<dbReference type="Proteomes" id="UP000004691">
    <property type="component" value="Unassembled WGS sequence"/>
</dbReference>
<accession>I0V0T4</accession>
<feature type="region of interest" description="Disordered" evidence="1">
    <location>
        <begin position="31"/>
        <end position="55"/>
    </location>
</feature>
<evidence type="ECO:0000313" key="3">
    <source>
        <dbReference type="EMBL" id="EID53737.1"/>
    </source>
</evidence>
<dbReference type="STRING" id="882086.SacxiDRAFT_1489"/>
<keyword evidence="4" id="KW-1185">Reference proteome</keyword>
<evidence type="ECO:0008006" key="5">
    <source>
        <dbReference type="Google" id="ProtNLM"/>
    </source>
</evidence>